<dbReference type="Proteomes" id="UP000735302">
    <property type="component" value="Unassembled WGS sequence"/>
</dbReference>
<name>A0AAV3YB46_9GAST</name>
<dbReference type="EMBL" id="BLXT01000655">
    <property type="protein sequence ID" value="GFN79326.1"/>
    <property type="molecule type" value="Genomic_DNA"/>
</dbReference>
<proteinExistence type="predicted"/>
<gene>
    <name evidence="1" type="ORF">PoB_000583200</name>
</gene>
<sequence>MASLQTSHLVNKEPRCRQRSLLPRLRVGLTLGLCWKSGGIRSKAALVCGAQPAFPRPNRGRDCLSNSVRFLKTGPQGGRA</sequence>
<organism evidence="1 2">
    <name type="scientific">Plakobranchus ocellatus</name>
    <dbReference type="NCBI Taxonomy" id="259542"/>
    <lineage>
        <taxon>Eukaryota</taxon>
        <taxon>Metazoa</taxon>
        <taxon>Spiralia</taxon>
        <taxon>Lophotrochozoa</taxon>
        <taxon>Mollusca</taxon>
        <taxon>Gastropoda</taxon>
        <taxon>Heterobranchia</taxon>
        <taxon>Euthyneura</taxon>
        <taxon>Panpulmonata</taxon>
        <taxon>Sacoglossa</taxon>
        <taxon>Placobranchoidea</taxon>
        <taxon>Plakobranchidae</taxon>
        <taxon>Plakobranchus</taxon>
    </lineage>
</organism>
<comment type="caution">
    <text evidence="1">The sequence shown here is derived from an EMBL/GenBank/DDBJ whole genome shotgun (WGS) entry which is preliminary data.</text>
</comment>
<keyword evidence="2" id="KW-1185">Reference proteome</keyword>
<reference evidence="1 2" key="1">
    <citation type="journal article" date="2021" name="Elife">
        <title>Chloroplast acquisition without the gene transfer in kleptoplastic sea slugs, Plakobranchus ocellatus.</title>
        <authorList>
            <person name="Maeda T."/>
            <person name="Takahashi S."/>
            <person name="Yoshida T."/>
            <person name="Shimamura S."/>
            <person name="Takaki Y."/>
            <person name="Nagai Y."/>
            <person name="Toyoda A."/>
            <person name="Suzuki Y."/>
            <person name="Arimoto A."/>
            <person name="Ishii H."/>
            <person name="Satoh N."/>
            <person name="Nishiyama T."/>
            <person name="Hasebe M."/>
            <person name="Maruyama T."/>
            <person name="Minagawa J."/>
            <person name="Obokata J."/>
            <person name="Shigenobu S."/>
        </authorList>
    </citation>
    <scope>NUCLEOTIDE SEQUENCE [LARGE SCALE GENOMIC DNA]</scope>
</reference>
<evidence type="ECO:0000313" key="1">
    <source>
        <dbReference type="EMBL" id="GFN79326.1"/>
    </source>
</evidence>
<accession>A0AAV3YB46</accession>
<protein>
    <submittedName>
        <fullName evidence="1">Uncharacterized protein</fullName>
    </submittedName>
</protein>
<dbReference type="AlphaFoldDB" id="A0AAV3YB46"/>
<evidence type="ECO:0000313" key="2">
    <source>
        <dbReference type="Proteomes" id="UP000735302"/>
    </source>
</evidence>